<proteinExistence type="predicted"/>
<gene>
    <name evidence="1" type="ORF">S01H4_16589</name>
</gene>
<accession>X0ZBP1</accession>
<name>X0ZBP1_9ZZZZ</name>
<evidence type="ECO:0000313" key="1">
    <source>
        <dbReference type="EMBL" id="GAG55667.1"/>
    </source>
</evidence>
<comment type="caution">
    <text evidence="1">The sequence shown here is derived from an EMBL/GenBank/DDBJ whole genome shotgun (WGS) entry which is preliminary data.</text>
</comment>
<protein>
    <recommendedName>
        <fullName evidence="2">Methyltransferase putative zinc binding domain-containing protein</fullName>
    </recommendedName>
</protein>
<reference evidence="1" key="1">
    <citation type="journal article" date="2014" name="Front. Microbiol.">
        <title>High frequency of phylogenetically diverse reductive dehalogenase-homologous genes in deep subseafloor sedimentary metagenomes.</title>
        <authorList>
            <person name="Kawai M."/>
            <person name="Futagami T."/>
            <person name="Toyoda A."/>
            <person name="Takaki Y."/>
            <person name="Nishi S."/>
            <person name="Hori S."/>
            <person name="Arai W."/>
            <person name="Tsubouchi T."/>
            <person name="Morono Y."/>
            <person name="Uchiyama I."/>
            <person name="Ito T."/>
            <person name="Fujiyama A."/>
            <person name="Inagaki F."/>
            <person name="Takami H."/>
        </authorList>
    </citation>
    <scope>NUCLEOTIDE SEQUENCE</scope>
    <source>
        <strain evidence="1">Expedition CK06-06</strain>
    </source>
</reference>
<evidence type="ECO:0008006" key="2">
    <source>
        <dbReference type="Google" id="ProtNLM"/>
    </source>
</evidence>
<dbReference type="AlphaFoldDB" id="X0ZBP1"/>
<organism evidence="1">
    <name type="scientific">marine sediment metagenome</name>
    <dbReference type="NCBI Taxonomy" id="412755"/>
    <lineage>
        <taxon>unclassified sequences</taxon>
        <taxon>metagenomes</taxon>
        <taxon>ecological metagenomes</taxon>
    </lineage>
</organism>
<dbReference type="EMBL" id="BART01007280">
    <property type="protein sequence ID" value="GAG55667.1"/>
    <property type="molecule type" value="Genomic_DNA"/>
</dbReference>
<sequence length="65" mass="7109">MKTLVASNKRNCPICSCSEKNLLFEQNFNNKVISLMENYDVVLCKNCGFVYADNIPSAAVAAACS</sequence>